<dbReference type="PANTHER" id="PTHR32387">
    <property type="entry name" value="WU:FJ29H11"/>
    <property type="match status" value="1"/>
</dbReference>
<evidence type="ECO:0000313" key="2">
    <source>
        <dbReference type="Proteomes" id="UP001157418"/>
    </source>
</evidence>
<dbReference type="AlphaFoldDB" id="A0AAU9MRQ2"/>
<organism evidence="1 2">
    <name type="scientific">Lactuca virosa</name>
    <dbReference type="NCBI Taxonomy" id="75947"/>
    <lineage>
        <taxon>Eukaryota</taxon>
        <taxon>Viridiplantae</taxon>
        <taxon>Streptophyta</taxon>
        <taxon>Embryophyta</taxon>
        <taxon>Tracheophyta</taxon>
        <taxon>Spermatophyta</taxon>
        <taxon>Magnoliopsida</taxon>
        <taxon>eudicotyledons</taxon>
        <taxon>Gunneridae</taxon>
        <taxon>Pentapetalae</taxon>
        <taxon>asterids</taxon>
        <taxon>campanulids</taxon>
        <taxon>Asterales</taxon>
        <taxon>Asteraceae</taxon>
        <taxon>Cichorioideae</taxon>
        <taxon>Cichorieae</taxon>
        <taxon>Lactucinae</taxon>
        <taxon>Lactuca</taxon>
    </lineage>
</organism>
<evidence type="ECO:0000313" key="1">
    <source>
        <dbReference type="EMBL" id="CAH1428236.1"/>
    </source>
</evidence>
<accession>A0AAU9MRQ2</accession>
<dbReference type="Proteomes" id="UP001157418">
    <property type="component" value="Unassembled WGS sequence"/>
</dbReference>
<dbReference type="PANTHER" id="PTHR32387:SF3">
    <property type="entry name" value="ATP_DNA BINDING PROTEIN"/>
    <property type="match status" value="1"/>
</dbReference>
<keyword evidence="2" id="KW-1185">Reference proteome</keyword>
<proteinExistence type="predicted"/>
<sequence length="632" mass="71170">MVVELCETTGGVGVAVWSEGKGGFHEAPSCFVVEYLEVVEPSLEFVITSKDITNTGAPATLLVFNNEKGFSPKNIESICSVGRSTKKGIRNRGYIVEKAVGCLRRSCRRVGDNRPTTKNCYGSPSHLRTWFSDYLTRLMERFLKRKPSTRIGFKSVFLVTTQPHIFSNGYQIKFNEKPCQQCKVGYIVPEWVDANDPMLSAIKTIYGSATTLLLPTTTLVLPLKPEKVKPVKDQLSSLHPELLLFLSNIIRLSSTDADSYTLHHTTDDDIGGEVERECGYYYYMWKQRFHVKLENKVDVRREVEERIFYWLHQEDVYIQLLLFIAQSWGSCFYKTNMKNTPLIKYVGKDGNVGLVTPVSAGRNKLLAADCDHISWLINWNTEFGCSTGEKLVLFVKAYDIPNLSPPNAAIPTLSSPLTKRNTFLLLAWVRKLKKTSGVGINLPERFLSSIKNGSWLKIYSGGSPGYGPPAGSFMLVSDSTSIGNLVQYASGLVHFPVVDVKFYGDEIKNYKDELETIGVRFEDMDACEFMGKRFMDLAASSKLTKDNVLWMLKLIKYLGGADPRSDLLIKIMRGEKWVRTSQGDMTPGNSALFSKEEWQAAACISNIPFIDEDYYGEEILCFKDELDLLVCM</sequence>
<gene>
    <name evidence="1" type="ORF">LVIROSA_LOCUS15182</name>
</gene>
<name>A0AAU9MRQ2_9ASTR</name>
<comment type="caution">
    <text evidence="1">The sequence shown here is derived from an EMBL/GenBank/DDBJ whole genome shotgun (WGS) entry which is preliminary data.</text>
</comment>
<dbReference type="InterPro" id="IPR052957">
    <property type="entry name" value="Auxin_embryo_med"/>
</dbReference>
<dbReference type="EMBL" id="CAKMRJ010002223">
    <property type="protein sequence ID" value="CAH1428236.1"/>
    <property type="molecule type" value="Genomic_DNA"/>
</dbReference>
<protein>
    <submittedName>
        <fullName evidence="1">Uncharacterized protein</fullName>
    </submittedName>
</protein>
<reference evidence="1 2" key="1">
    <citation type="submission" date="2022-01" db="EMBL/GenBank/DDBJ databases">
        <authorList>
            <person name="Xiong W."/>
            <person name="Schranz E."/>
        </authorList>
    </citation>
    <scope>NUCLEOTIDE SEQUENCE [LARGE SCALE GENOMIC DNA]</scope>
</reference>